<accession>A0A9K3HHP4</accession>
<evidence type="ECO:0000313" key="2">
    <source>
        <dbReference type="Proteomes" id="UP000215914"/>
    </source>
</evidence>
<name>A0A9K3HHP4_HELAN</name>
<dbReference type="Proteomes" id="UP000215914">
    <property type="component" value="Unassembled WGS sequence"/>
</dbReference>
<dbReference type="Gramene" id="mRNA:HanXRQr2_Chr12g0548901">
    <property type="protein sequence ID" value="mRNA:HanXRQr2_Chr12g0548901"/>
    <property type="gene ID" value="HanXRQr2_Chr12g0548901"/>
</dbReference>
<organism evidence="1 2">
    <name type="scientific">Helianthus annuus</name>
    <name type="common">Common sunflower</name>
    <dbReference type="NCBI Taxonomy" id="4232"/>
    <lineage>
        <taxon>Eukaryota</taxon>
        <taxon>Viridiplantae</taxon>
        <taxon>Streptophyta</taxon>
        <taxon>Embryophyta</taxon>
        <taxon>Tracheophyta</taxon>
        <taxon>Spermatophyta</taxon>
        <taxon>Magnoliopsida</taxon>
        <taxon>eudicotyledons</taxon>
        <taxon>Gunneridae</taxon>
        <taxon>Pentapetalae</taxon>
        <taxon>asterids</taxon>
        <taxon>campanulids</taxon>
        <taxon>Asterales</taxon>
        <taxon>Asteraceae</taxon>
        <taxon>Asteroideae</taxon>
        <taxon>Heliantheae alliance</taxon>
        <taxon>Heliantheae</taxon>
        <taxon>Helianthus</taxon>
    </lineage>
</organism>
<dbReference type="EMBL" id="MNCJ02000327">
    <property type="protein sequence ID" value="KAF5778556.1"/>
    <property type="molecule type" value="Genomic_DNA"/>
</dbReference>
<reference evidence="1" key="1">
    <citation type="journal article" date="2017" name="Nature">
        <title>The sunflower genome provides insights into oil metabolism, flowering and Asterid evolution.</title>
        <authorList>
            <person name="Badouin H."/>
            <person name="Gouzy J."/>
            <person name="Grassa C.J."/>
            <person name="Murat F."/>
            <person name="Staton S.E."/>
            <person name="Cottret L."/>
            <person name="Lelandais-Briere C."/>
            <person name="Owens G.L."/>
            <person name="Carrere S."/>
            <person name="Mayjonade B."/>
            <person name="Legrand L."/>
            <person name="Gill N."/>
            <person name="Kane N.C."/>
            <person name="Bowers J.E."/>
            <person name="Hubner S."/>
            <person name="Bellec A."/>
            <person name="Berard A."/>
            <person name="Berges H."/>
            <person name="Blanchet N."/>
            <person name="Boniface M.C."/>
            <person name="Brunel D."/>
            <person name="Catrice O."/>
            <person name="Chaidir N."/>
            <person name="Claudel C."/>
            <person name="Donnadieu C."/>
            <person name="Faraut T."/>
            <person name="Fievet G."/>
            <person name="Helmstetter N."/>
            <person name="King M."/>
            <person name="Knapp S.J."/>
            <person name="Lai Z."/>
            <person name="Le Paslier M.C."/>
            <person name="Lippi Y."/>
            <person name="Lorenzon L."/>
            <person name="Mandel J.R."/>
            <person name="Marage G."/>
            <person name="Marchand G."/>
            <person name="Marquand E."/>
            <person name="Bret-Mestries E."/>
            <person name="Morien E."/>
            <person name="Nambeesan S."/>
            <person name="Nguyen T."/>
            <person name="Pegot-Espagnet P."/>
            <person name="Pouilly N."/>
            <person name="Raftis F."/>
            <person name="Sallet E."/>
            <person name="Schiex T."/>
            <person name="Thomas J."/>
            <person name="Vandecasteele C."/>
            <person name="Vares D."/>
            <person name="Vear F."/>
            <person name="Vautrin S."/>
            <person name="Crespi M."/>
            <person name="Mangin B."/>
            <person name="Burke J.M."/>
            <person name="Salse J."/>
            <person name="Munos S."/>
            <person name="Vincourt P."/>
            <person name="Rieseberg L.H."/>
            <person name="Langlade N.B."/>
        </authorList>
    </citation>
    <scope>NUCLEOTIDE SEQUENCE</scope>
    <source>
        <tissue evidence="1">Leaves</tissue>
    </source>
</reference>
<reference evidence="1" key="2">
    <citation type="submission" date="2020-06" db="EMBL/GenBank/DDBJ databases">
        <title>Helianthus annuus Genome sequencing and assembly Release 2.</title>
        <authorList>
            <person name="Gouzy J."/>
            <person name="Langlade N."/>
            <person name="Munos S."/>
        </authorList>
    </citation>
    <scope>NUCLEOTIDE SEQUENCE</scope>
    <source>
        <tissue evidence="1">Leaves</tissue>
    </source>
</reference>
<dbReference type="AlphaFoldDB" id="A0A9K3HHP4"/>
<comment type="caution">
    <text evidence="1">The sequence shown here is derived from an EMBL/GenBank/DDBJ whole genome shotgun (WGS) entry which is preliminary data.</text>
</comment>
<proteinExistence type="predicted"/>
<gene>
    <name evidence="1" type="ORF">HanXRQr2_Chr12g0548901</name>
</gene>
<protein>
    <submittedName>
        <fullName evidence="1">Uncharacterized protein</fullName>
    </submittedName>
</protein>
<keyword evidence="2" id="KW-1185">Reference proteome</keyword>
<sequence>MNFELADEFTYDDNLAKDLIDNKSPIRPLPEQMFLLGRICWIWPVRNRDWPVIRYEGEGEEMSFRYVLKVPKLTDLDFNFYEAKEGMGPFLVQTAPTVDKIRNDVAPQAGDVGASSSAVIVKSVANVVSPKGSGPIIRESYPVAENLDDDLPSEKLIKN</sequence>
<evidence type="ECO:0000313" key="1">
    <source>
        <dbReference type="EMBL" id="KAF5778556.1"/>
    </source>
</evidence>